<dbReference type="InterPro" id="IPR008754">
    <property type="entry name" value="Peptidase_M43"/>
</dbReference>
<dbReference type="GO" id="GO:0046872">
    <property type="term" value="F:metal ion binding"/>
    <property type="evidence" value="ECO:0007669"/>
    <property type="project" value="UniProtKB-KW"/>
</dbReference>
<dbReference type="Pfam" id="PF05572">
    <property type="entry name" value="Peptidase_M43"/>
    <property type="match status" value="1"/>
</dbReference>
<dbReference type="EMBL" id="ML737240">
    <property type="protein sequence ID" value="KAE8334891.1"/>
    <property type="molecule type" value="Genomic_DNA"/>
</dbReference>
<keyword evidence="8" id="KW-1015">Disulfide bond</keyword>
<keyword evidence="5" id="KW-0378">Hydrolase</keyword>
<reference evidence="11" key="1">
    <citation type="submission" date="2019-04" db="EMBL/GenBank/DDBJ databases">
        <title>Friends and foes A comparative genomics study of 23 Aspergillus species from section Flavi.</title>
        <authorList>
            <consortium name="DOE Joint Genome Institute"/>
            <person name="Kjaerbolling I."/>
            <person name="Vesth T."/>
            <person name="Frisvad J.C."/>
            <person name="Nybo J.L."/>
            <person name="Theobald S."/>
            <person name="Kildgaard S."/>
            <person name="Isbrandt T."/>
            <person name="Kuo A."/>
            <person name="Sato A."/>
            <person name="Lyhne E.K."/>
            <person name="Kogle M.E."/>
            <person name="Wiebenga A."/>
            <person name="Kun R.S."/>
            <person name="Lubbers R.J."/>
            <person name="Makela M.R."/>
            <person name="Barry K."/>
            <person name="Chovatia M."/>
            <person name="Clum A."/>
            <person name="Daum C."/>
            <person name="Haridas S."/>
            <person name="He G."/>
            <person name="LaButti K."/>
            <person name="Lipzen A."/>
            <person name="Mondo S."/>
            <person name="Riley R."/>
            <person name="Salamov A."/>
            <person name="Simmons B.A."/>
            <person name="Magnuson J.K."/>
            <person name="Henrissat B."/>
            <person name="Mortensen U.H."/>
            <person name="Larsen T.O."/>
            <person name="Devries R.P."/>
            <person name="Grigoriev I.V."/>
            <person name="Machida M."/>
            <person name="Baker S.E."/>
            <person name="Andersen M.R."/>
        </authorList>
    </citation>
    <scope>NUCLEOTIDE SEQUENCE</scope>
    <source>
        <strain evidence="11">CBS 117612</strain>
    </source>
</reference>
<dbReference type="GO" id="GO:0008237">
    <property type="term" value="F:metallopeptidase activity"/>
    <property type="evidence" value="ECO:0007669"/>
    <property type="project" value="UniProtKB-KW"/>
</dbReference>
<evidence type="ECO:0000256" key="6">
    <source>
        <dbReference type="ARBA" id="ARBA00022833"/>
    </source>
</evidence>
<keyword evidence="7" id="KW-0482">Metalloprotease</keyword>
<evidence type="ECO:0000256" key="4">
    <source>
        <dbReference type="ARBA" id="ARBA00022729"/>
    </source>
</evidence>
<dbReference type="Proteomes" id="UP000325558">
    <property type="component" value="Unassembled WGS sequence"/>
</dbReference>
<keyword evidence="3" id="KW-0479">Metal-binding</keyword>
<feature type="chain" id="PRO_5024793604" description="Peptidase M43 pregnancy-associated plasma-A domain-containing protein" evidence="9">
    <location>
        <begin position="24"/>
        <end position="324"/>
    </location>
</feature>
<accession>A0A5N6XP05</accession>
<keyword evidence="6" id="KW-0862">Zinc</keyword>
<feature type="domain" description="Peptidase M43 pregnancy-associated plasma-A" evidence="10">
    <location>
        <begin position="228"/>
        <end position="315"/>
    </location>
</feature>
<feature type="signal peptide" evidence="9">
    <location>
        <begin position="1"/>
        <end position="23"/>
    </location>
</feature>
<dbReference type="InterPro" id="IPR024079">
    <property type="entry name" value="MetalloPept_cat_dom_sf"/>
</dbReference>
<evidence type="ECO:0000259" key="10">
    <source>
        <dbReference type="Pfam" id="PF05572"/>
    </source>
</evidence>
<dbReference type="CDD" id="cd04275">
    <property type="entry name" value="ZnMc_pappalysin_like"/>
    <property type="match status" value="1"/>
</dbReference>
<evidence type="ECO:0000256" key="5">
    <source>
        <dbReference type="ARBA" id="ARBA00022801"/>
    </source>
</evidence>
<keyword evidence="2" id="KW-0645">Protease</keyword>
<organism evidence="11">
    <name type="scientific">Aspergillus arachidicola</name>
    <dbReference type="NCBI Taxonomy" id="656916"/>
    <lineage>
        <taxon>Eukaryota</taxon>
        <taxon>Fungi</taxon>
        <taxon>Dikarya</taxon>
        <taxon>Ascomycota</taxon>
        <taxon>Pezizomycotina</taxon>
        <taxon>Eurotiomycetes</taxon>
        <taxon>Eurotiomycetidae</taxon>
        <taxon>Eurotiales</taxon>
        <taxon>Aspergillaceae</taxon>
        <taxon>Aspergillus</taxon>
        <taxon>Aspergillus subgen. Circumdati</taxon>
    </lineage>
</organism>
<evidence type="ECO:0000256" key="9">
    <source>
        <dbReference type="SAM" id="SignalP"/>
    </source>
</evidence>
<dbReference type="PANTHER" id="PTHR47466">
    <property type="match status" value="1"/>
</dbReference>
<dbReference type="GO" id="GO:0006508">
    <property type="term" value="P:proteolysis"/>
    <property type="evidence" value="ECO:0007669"/>
    <property type="project" value="UniProtKB-KW"/>
</dbReference>
<dbReference type="AlphaFoldDB" id="A0A5N6XP05"/>
<keyword evidence="4 9" id="KW-0732">Signal</keyword>
<proteinExistence type="inferred from homology"/>
<comment type="similarity">
    <text evidence="1">Belongs to the peptidase M43B family.</text>
</comment>
<evidence type="ECO:0000256" key="8">
    <source>
        <dbReference type="ARBA" id="ARBA00023157"/>
    </source>
</evidence>
<evidence type="ECO:0000256" key="1">
    <source>
        <dbReference type="ARBA" id="ARBA00008721"/>
    </source>
</evidence>
<dbReference type="PANTHER" id="PTHR47466:SF1">
    <property type="entry name" value="METALLOPROTEASE MEP1 (AFU_ORTHOLOGUE AFUA_1G07730)-RELATED"/>
    <property type="match status" value="1"/>
</dbReference>
<dbReference type="SUPFAM" id="SSF55486">
    <property type="entry name" value="Metalloproteases ('zincins'), catalytic domain"/>
    <property type="match status" value="1"/>
</dbReference>
<sequence length="324" mass="35954">MSHFPTLHILILVIANLQIQCFAFVSQSRGFCATGPPTESLKAEYRKLSALGSQSYNPVDSESRAAITPIEIDTWFHIITGEAGTESISDEMIADQLSYLQNAYWNATISYRLQGVTRSANDTWARNEDEMAMKTVLRRGSYRTLNVYFHTDLQASPNAGARAFDLVRRELGASQQQQQQQQQPTSMLGFCTLPDPSINASSPRSAYIKDGCNVLAETMPGGSLAHYNRGGTAIHEIGHWNGLLHTFEGESCSSDNEGDFIADTPQQSKPTEGCPAQKDSCPELPGFDAIHNFMDYSSDECYDSFTPDQVSRMRSMWFAMRDGK</sequence>
<evidence type="ECO:0000313" key="11">
    <source>
        <dbReference type="EMBL" id="KAE8334891.1"/>
    </source>
</evidence>
<name>A0A5N6XP05_9EURO</name>
<dbReference type="OrthoDB" id="536211at2759"/>
<evidence type="ECO:0000256" key="7">
    <source>
        <dbReference type="ARBA" id="ARBA00023049"/>
    </source>
</evidence>
<protein>
    <recommendedName>
        <fullName evidence="10">Peptidase M43 pregnancy-associated plasma-A domain-containing protein</fullName>
    </recommendedName>
</protein>
<evidence type="ECO:0000256" key="3">
    <source>
        <dbReference type="ARBA" id="ARBA00022723"/>
    </source>
</evidence>
<dbReference type="Gene3D" id="3.40.390.10">
    <property type="entry name" value="Collagenase (Catalytic Domain)"/>
    <property type="match status" value="1"/>
</dbReference>
<evidence type="ECO:0000256" key="2">
    <source>
        <dbReference type="ARBA" id="ARBA00022670"/>
    </source>
</evidence>
<gene>
    <name evidence="11" type="ORF">BDV24DRAFT_144893</name>
</gene>